<name>A0A1I7ZK90_9BILA</name>
<dbReference type="Proteomes" id="UP000095287">
    <property type="component" value="Unplaced"/>
</dbReference>
<feature type="region of interest" description="Disordered" evidence="1">
    <location>
        <begin position="1"/>
        <end position="48"/>
    </location>
</feature>
<protein>
    <submittedName>
        <fullName evidence="3">Uncharacterized protein</fullName>
    </submittedName>
</protein>
<reference evidence="3" key="1">
    <citation type="submission" date="2016-11" db="UniProtKB">
        <authorList>
            <consortium name="WormBaseParasite"/>
        </authorList>
    </citation>
    <scope>IDENTIFICATION</scope>
</reference>
<proteinExistence type="predicted"/>
<sequence>MHNFHAEEHTQEPSSGGRGVFAAGLRSPSATHRTRRRATDRRRFGRQPRVYRYRSGRAPSRQIAYLAADRASCGSAFGTQNQIYSAGRSSGGGGEAEVGHRVVERVVGVAEHGHHRLEEEHQHEHGGRVERGEDEQLRALGGQLLGGQLLHVLLVRPATHREKALARPRLLKEPRR</sequence>
<feature type="compositionally biased region" description="Basic and acidic residues" evidence="1">
    <location>
        <begin position="1"/>
        <end position="11"/>
    </location>
</feature>
<evidence type="ECO:0000313" key="3">
    <source>
        <dbReference type="WBParaSite" id="L893_g27270.t1"/>
    </source>
</evidence>
<feature type="compositionally biased region" description="Basic residues" evidence="1">
    <location>
        <begin position="32"/>
        <end position="48"/>
    </location>
</feature>
<keyword evidence="2" id="KW-1185">Reference proteome</keyword>
<evidence type="ECO:0000313" key="2">
    <source>
        <dbReference type="Proteomes" id="UP000095287"/>
    </source>
</evidence>
<dbReference type="AlphaFoldDB" id="A0A1I7ZK90"/>
<organism evidence="2 3">
    <name type="scientific">Steinernema glaseri</name>
    <dbReference type="NCBI Taxonomy" id="37863"/>
    <lineage>
        <taxon>Eukaryota</taxon>
        <taxon>Metazoa</taxon>
        <taxon>Ecdysozoa</taxon>
        <taxon>Nematoda</taxon>
        <taxon>Chromadorea</taxon>
        <taxon>Rhabditida</taxon>
        <taxon>Tylenchina</taxon>
        <taxon>Panagrolaimomorpha</taxon>
        <taxon>Strongyloidoidea</taxon>
        <taxon>Steinernematidae</taxon>
        <taxon>Steinernema</taxon>
    </lineage>
</organism>
<evidence type="ECO:0000256" key="1">
    <source>
        <dbReference type="SAM" id="MobiDB-lite"/>
    </source>
</evidence>
<accession>A0A1I7ZK90</accession>
<dbReference type="WBParaSite" id="L893_g27270.t1">
    <property type="protein sequence ID" value="L893_g27270.t1"/>
    <property type="gene ID" value="L893_g27270"/>
</dbReference>